<organism evidence="6 7">
    <name type="scientific">Batillaria attramentaria</name>
    <dbReference type="NCBI Taxonomy" id="370345"/>
    <lineage>
        <taxon>Eukaryota</taxon>
        <taxon>Metazoa</taxon>
        <taxon>Spiralia</taxon>
        <taxon>Lophotrochozoa</taxon>
        <taxon>Mollusca</taxon>
        <taxon>Gastropoda</taxon>
        <taxon>Caenogastropoda</taxon>
        <taxon>Sorbeoconcha</taxon>
        <taxon>Cerithioidea</taxon>
        <taxon>Batillariidae</taxon>
        <taxon>Batillaria</taxon>
    </lineage>
</organism>
<evidence type="ECO:0000256" key="3">
    <source>
        <dbReference type="ARBA" id="ARBA00023134"/>
    </source>
</evidence>
<evidence type="ECO:0000256" key="1">
    <source>
        <dbReference type="ARBA" id="ARBA00008535"/>
    </source>
</evidence>
<keyword evidence="3" id="KW-0342">GTP-binding</keyword>
<comment type="similarity">
    <text evidence="1">Belongs to the TRAFAC class TrmE-Era-EngA-EngB-Septin-like GTPase superfamily. AIG1/Toc34/Toc159-like paraseptin GTPase family. IAN subfamily.</text>
</comment>
<feature type="domain" description="AIG1-type G" evidence="5">
    <location>
        <begin position="39"/>
        <end position="245"/>
    </location>
</feature>
<evidence type="ECO:0000256" key="4">
    <source>
        <dbReference type="SAM" id="Phobius"/>
    </source>
</evidence>
<evidence type="ECO:0000313" key="7">
    <source>
        <dbReference type="Proteomes" id="UP001519460"/>
    </source>
</evidence>
<dbReference type="Proteomes" id="UP001519460">
    <property type="component" value="Unassembled WGS sequence"/>
</dbReference>
<proteinExistence type="inferred from homology"/>
<evidence type="ECO:0000259" key="5">
    <source>
        <dbReference type="PROSITE" id="PS51720"/>
    </source>
</evidence>
<keyword evidence="4" id="KW-0812">Transmembrane</keyword>
<dbReference type="InterPro" id="IPR045058">
    <property type="entry name" value="GIMA/IAN/Toc"/>
</dbReference>
<keyword evidence="4" id="KW-1133">Transmembrane helix</keyword>
<dbReference type="Pfam" id="PF04548">
    <property type="entry name" value="AIG1"/>
    <property type="match status" value="1"/>
</dbReference>
<name>A0ABD0KYV7_9CAEN</name>
<protein>
    <recommendedName>
        <fullName evidence="5">AIG1-type G domain-containing protein</fullName>
    </recommendedName>
</protein>
<dbReference type="PROSITE" id="PS51720">
    <property type="entry name" value="G_AIG1"/>
    <property type="match status" value="1"/>
</dbReference>
<dbReference type="EMBL" id="JACVVK020000108">
    <property type="protein sequence ID" value="KAK7491994.1"/>
    <property type="molecule type" value="Genomic_DNA"/>
</dbReference>
<feature type="transmembrane region" description="Helical" evidence="4">
    <location>
        <begin position="267"/>
        <end position="287"/>
    </location>
</feature>
<dbReference type="PANTHER" id="PTHR10903">
    <property type="entry name" value="GTPASE, IMAP FAMILY MEMBER-RELATED"/>
    <property type="match status" value="1"/>
</dbReference>
<keyword evidence="4" id="KW-0472">Membrane</keyword>
<evidence type="ECO:0000256" key="2">
    <source>
        <dbReference type="ARBA" id="ARBA00022741"/>
    </source>
</evidence>
<dbReference type="InterPro" id="IPR027417">
    <property type="entry name" value="P-loop_NTPase"/>
</dbReference>
<dbReference type="Gene3D" id="3.40.50.300">
    <property type="entry name" value="P-loop containing nucleotide triphosphate hydrolases"/>
    <property type="match status" value="1"/>
</dbReference>
<keyword evidence="7" id="KW-1185">Reference proteome</keyword>
<dbReference type="AlphaFoldDB" id="A0ABD0KYV7"/>
<dbReference type="SUPFAM" id="SSF52540">
    <property type="entry name" value="P-loop containing nucleoside triphosphate hydrolases"/>
    <property type="match status" value="1"/>
</dbReference>
<dbReference type="GO" id="GO:0005525">
    <property type="term" value="F:GTP binding"/>
    <property type="evidence" value="ECO:0007669"/>
    <property type="project" value="UniProtKB-KW"/>
</dbReference>
<feature type="transmembrane region" description="Helical" evidence="4">
    <location>
        <begin position="242"/>
        <end position="261"/>
    </location>
</feature>
<dbReference type="InterPro" id="IPR006703">
    <property type="entry name" value="G_AIG1"/>
</dbReference>
<sequence length="292" mass="32454">MSADSAAPSDTTMAAFNSKSYGTVMTDSRGGAAAVPIEHVQYRILVAGKTGNGKSTLCNNILGKDAFATARSMAMETKRAQHSHGARNGIQLKVVDTPDWFNMEGNEMSLEEEIKRWKELTSPSPSAIVLTVRCDVRYTGEEYDIYRQMKKTWGDKAFTRRLVVAFTFGDRQDRDISQELQSVNEELKSVIRDAKGRYVVFNNKADDTEKQVQVQKLLDIVSSMEMMKEDEDGPDHLLRIEIALFVAAVASGICLAAFITKKMHQETAVFAVMCAGFTAALVGTEVYRRLKK</sequence>
<accession>A0ABD0KYV7</accession>
<reference evidence="6 7" key="1">
    <citation type="journal article" date="2023" name="Sci. Data">
        <title>Genome assembly of the Korean intertidal mud-creeper Batillaria attramentaria.</title>
        <authorList>
            <person name="Patra A.K."/>
            <person name="Ho P.T."/>
            <person name="Jun S."/>
            <person name="Lee S.J."/>
            <person name="Kim Y."/>
            <person name="Won Y.J."/>
        </authorList>
    </citation>
    <scope>NUCLEOTIDE SEQUENCE [LARGE SCALE GENOMIC DNA]</scope>
    <source>
        <strain evidence="6">Wonlab-2016</strain>
    </source>
</reference>
<evidence type="ECO:0000313" key="6">
    <source>
        <dbReference type="EMBL" id="KAK7491994.1"/>
    </source>
</evidence>
<keyword evidence="2" id="KW-0547">Nucleotide-binding</keyword>
<comment type="caution">
    <text evidence="6">The sequence shown here is derived from an EMBL/GenBank/DDBJ whole genome shotgun (WGS) entry which is preliminary data.</text>
</comment>
<dbReference type="PANTHER" id="PTHR10903:SF188">
    <property type="entry name" value="GTPASE IMAP FAMILY MEMBER 2-LIKE-RELATED"/>
    <property type="match status" value="1"/>
</dbReference>
<gene>
    <name evidence="6" type="ORF">BaRGS_00016840</name>
</gene>